<dbReference type="AlphaFoldDB" id="A0A9D2RQN2"/>
<dbReference type="GO" id="GO:0000287">
    <property type="term" value="F:magnesium ion binding"/>
    <property type="evidence" value="ECO:0007669"/>
    <property type="project" value="UniProtKB-UniRule"/>
</dbReference>
<dbReference type="CDD" id="cd01170">
    <property type="entry name" value="THZ_kinase"/>
    <property type="match status" value="1"/>
</dbReference>
<dbReference type="GO" id="GO:0009228">
    <property type="term" value="P:thiamine biosynthetic process"/>
    <property type="evidence" value="ECO:0007669"/>
    <property type="project" value="UniProtKB-KW"/>
</dbReference>
<dbReference type="Gene3D" id="3.40.1190.20">
    <property type="match status" value="1"/>
</dbReference>
<evidence type="ECO:0000256" key="9">
    <source>
        <dbReference type="ARBA" id="ARBA00022842"/>
    </source>
</evidence>
<dbReference type="GO" id="GO:0009229">
    <property type="term" value="P:thiamine diphosphate biosynthetic process"/>
    <property type="evidence" value="ECO:0007669"/>
    <property type="project" value="UniProtKB-UniRule"/>
</dbReference>
<dbReference type="NCBIfam" id="NF006830">
    <property type="entry name" value="PRK09355.1"/>
    <property type="match status" value="1"/>
</dbReference>
<evidence type="ECO:0000256" key="11">
    <source>
        <dbReference type="HAMAP-Rule" id="MF_00228"/>
    </source>
</evidence>
<dbReference type="Pfam" id="PF02110">
    <property type="entry name" value="HK"/>
    <property type="match status" value="1"/>
</dbReference>
<dbReference type="PIRSF" id="PIRSF000513">
    <property type="entry name" value="Thz_kinase"/>
    <property type="match status" value="1"/>
</dbReference>
<comment type="similarity">
    <text evidence="11">Belongs to the Thz kinase family.</text>
</comment>
<evidence type="ECO:0000256" key="3">
    <source>
        <dbReference type="ARBA" id="ARBA00004868"/>
    </source>
</evidence>
<dbReference type="EC" id="2.7.1.50" evidence="11"/>
<protein>
    <recommendedName>
        <fullName evidence="11">Hydroxyethylthiazole kinase</fullName>
        <ecNumber evidence="11">2.7.1.50</ecNumber>
    </recommendedName>
    <alternativeName>
        <fullName evidence="11">4-methyl-5-beta-hydroxyethylthiazole kinase</fullName>
        <shortName evidence="11">TH kinase</shortName>
        <shortName evidence="11">Thz kinase</shortName>
    </alternativeName>
</protein>
<evidence type="ECO:0000256" key="8">
    <source>
        <dbReference type="ARBA" id="ARBA00022840"/>
    </source>
</evidence>
<dbReference type="PRINTS" id="PR01099">
    <property type="entry name" value="HYETHTZKNASE"/>
</dbReference>
<organism evidence="12 13">
    <name type="scientific">Candidatus Oscillibacter excrementigallinarum</name>
    <dbReference type="NCBI Taxonomy" id="2838716"/>
    <lineage>
        <taxon>Bacteria</taxon>
        <taxon>Bacillati</taxon>
        <taxon>Bacillota</taxon>
        <taxon>Clostridia</taxon>
        <taxon>Eubacteriales</taxon>
        <taxon>Oscillospiraceae</taxon>
        <taxon>Oscillibacter</taxon>
    </lineage>
</organism>
<comment type="catalytic activity">
    <reaction evidence="1 11">
        <text>5-(2-hydroxyethyl)-4-methylthiazole + ATP = 4-methyl-5-(2-phosphooxyethyl)-thiazole + ADP + H(+)</text>
        <dbReference type="Rhea" id="RHEA:24212"/>
        <dbReference type="ChEBI" id="CHEBI:15378"/>
        <dbReference type="ChEBI" id="CHEBI:17957"/>
        <dbReference type="ChEBI" id="CHEBI:30616"/>
        <dbReference type="ChEBI" id="CHEBI:58296"/>
        <dbReference type="ChEBI" id="CHEBI:456216"/>
        <dbReference type="EC" id="2.7.1.50"/>
    </reaction>
</comment>
<keyword evidence="7 11" id="KW-0418">Kinase</keyword>
<evidence type="ECO:0000256" key="6">
    <source>
        <dbReference type="ARBA" id="ARBA00022741"/>
    </source>
</evidence>
<dbReference type="GO" id="GO:0004417">
    <property type="term" value="F:hydroxyethylthiazole kinase activity"/>
    <property type="evidence" value="ECO:0007669"/>
    <property type="project" value="UniProtKB-UniRule"/>
</dbReference>
<dbReference type="GO" id="GO:0005524">
    <property type="term" value="F:ATP binding"/>
    <property type="evidence" value="ECO:0007669"/>
    <property type="project" value="UniProtKB-UniRule"/>
</dbReference>
<proteinExistence type="inferred from homology"/>
<reference evidence="12" key="2">
    <citation type="submission" date="2021-04" db="EMBL/GenBank/DDBJ databases">
        <authorList>
            <person name="Gilroy R."/>
        </authorList>
    </citation>
    <scope>NUCLEOTIDE SEQUENCE</scope>
    <source>
        <strain evidence="12">ChiBcec18-1249</strain>
    </source>
</reference>
<comment type="function">
    <text evidence="11">Catalyzes the phosphorylation of the hydroxyl group of 4-methyl-5-beta-hydroxyethylthiazole (THZ).</text>
</comment>
<evidence type="ECO:0000313" key="12">
    <source>
        <dbReference type="EMBL" id="HJB12113.1"/>
    </source>
</evidence>
<accession>A0A9D2RQN2</accession>
<evidence type="ECO:0000313" key="13">
    <source>
        <dbReference type="Proteomes" id="UP000823824"/>
    </source>
</evidence>
<comment type="cofactor">
    <cofactor evidence="2 11">
        <name>Mg(2+)</name>
        <dbReference type="ChEBI" id="CHEBI:18420"/>
    </cofactor>
</comment>
<gene>
    <name evidence="11 12" type="primary">thiM</name>
    <name evidence="12" type="ORF">H9787_00210</name>
</gene>
<evidence type="ECO:0000256" key="5">
    <source>
        <dbReference type="ARBA" id="ARBA00022723"/>
    </source>
</evidence>
<evidence type="ECO:0000256" key="7">
    <source>
        <dbReference type="ARBA" id="ARBA00022777"/>
    </source>
</evidence>
<dbReference type="InterPro" id="IPR029056">
    <property type="entry name" value="Ribokinase-like"/>
</dbReference>
<evidence type="ECO:0000256" key="10">
    <source>
        <dbReference type="ARBA" id="ARBA00022977"/>
    </source>
</evidence>
<feature type="binding site" evidence="11">
    <location>
        <position position="42"/>
    </location>
    <ligand>
        <name>substrate</name>
    </ligand>
</feature>
<name>A0A9D2RQN2_9FIRM</name>
<keyword evidence="10 11" id="KW-0784">Thiamine biosynthesis</keyword>
<dbReference type="EMBL" id="DWZJ01000001">
    <property type="protein sequence ID" value="HJB12113.1"/>
    <property type="molecule type" value="Genomic_DNA"/>
</dbReference>
<keyword evidence="4 11" id="KW-0808">Transferase</keyword>
<evidence type="ECO:0000256" key="1">
    <source>
        <dbReference type="ARBA" id="ARBA00001771"/>
    </source>
</evidence>
<dbReference type="Proteomes" id="UP000823824">
    <property type="component" value="Unassembled WGS sequence"/>
</dbReference>
<keyword evidence="6 11" id="KW-0547">Nucleotide-binding</keyword>
<comment type="pathway">
    <text evidence="3 11">Cofactor biosynthesis; thiamine diphosphate biosynthesis; 4-methyl-5-(2-phosphoethyl)-thiazole from 5-(2-hydroxyethyl)-4-methylthiazole: step 1/1.</text>
</comment>
<feature type="binding site" evidence="11">
    <location>
        <position position="115"/>
    </location>
    <ligand>
        <name>ATP</name>
        <dbReference type="ChEBI" id="CHEBI:30616"/>
    </ligand>
</feature>
<keyword evidence="8 11" id="KW-0067">ATP-binding</keyword>
<comment type="caution">
    <text evidence="12">The sequence shown here is derived from an EMBL/GenBank/DDBJ whole genome shotgun (WGS) entry which is preliminary data.</text>
</comment>
<sequence length="264" mass="27830">MFDFAQLEEVRRRRPLIHCVSNIVTANDCANLALAVGASPMMAQAPEEMEAISSISDATVLNTGTPDAEKFRACRICASAAQHPVVLDPVGVGASPWRLGQVRALLEDFTPAILRVNLGEAQALLGTDGREQGVDSPLPASREERRDFAMALARRRRTAVLLTGPEDLITDGERVWCVTGGSGQMALVTGTGCMLSVLCGVFAAVEPDAAAAAALASAFWKVCARRAEVRTAGRGSGSFRTALLDAANTLTASDAAREAEIVHL</sequence>
<feature type="binding site" evidence="11">
    <location>
        <position position="163"/>
    </location>
    <ligand>
        <name>ATP</name>
        <dbReference type="ChEBI" id="CHEBI:30616"/>
    </ligand>
</feature>
<evidence type="ECO:0000256" key="2">
    <source>
        <dbReference type="ARBA" id="ARBA00001946"/>
    </source>
</evidence>
<dbReference type="HAMAP" id="MF_00228">
    <property type="entry name" value="Thz_kinase"/>
    <property type="match status" value="1"/>
</dbReference>
<dbReference type="SUPFAM" id="SSF53613">
    <property type="entry name" value="Ribokinase-like"/>
    <property type="match status" value="1"/>
</dbReference>
<keyword evidence="5 11" id="KW-0479">Metal-binding</keyword>
<feature type="binding site" evidence="11">
    <location>
        <position position="190"/>
    </location>
    <ligand>
        <name>substrate</name>
    </ligand>
</feature>
<reference evidence="12" key="1">
    <citation type="journal article" date="2021" name="PeerJ">
        <title>Extensive microbial diversity within the chicken gut microbiome revealed by metagenomics and culture.</title>
        <authorList>
            <person name="Gilroy R."/>
            <person name="Ravi A."/>
            <person name="Getino M."/>
            <person name="Pursley I."/>
            <person name="Horton D.L."/>
            <person name="Alikhan N.F."/>
            <person name="Baker D."/>
            <person name="Gharbi K."/>
            <person name="Hall N."/>
            <person name="Watson M."/>
            <person name="Adriaenssens E.M."/>
            <person name="Foster-Nyarko E."/>
            <person name="Jarju S."/>
            <person name="Secka A."/>
            <person name="Antonio M."/>
            <person name="Oren A."/>
            <person name="Chaudhuri R.R."/>
            <person name="La Ragione R."/>
            <person name="Hildebrand F."/>
            <person name="Pallen M.J."/>
        </authorList>
    </citation>
    <scope>NUCLEOTIDE SEQUENCE</scope>
    <source>
        <strain evidence="12">ChiBcec18-1249</strain>
    </source>
</reference>
<evidence type="ECO:0000256" key="4">
    <source>
        <dbReference type="ARBA" id="ARBA00022679"/>
    </source>
</evidence>
<dbReference type="InterPro" id="IPR000417">
    <property type="entry name" value="Hyethyz_kinase"/>
</dbReference>
<keyword evidence="9 11" id="KW-0460">Magnesium</keyword>